<feature type="transmembrane region" description="Helical" evidence="1">
    <location>
        <begin position="514"/>
        <end position="535"/>
    </location>
</feature>
<organism evidence="2 3">
    <name type="scientific">Apiospora kogelbergensis</name>
    <dbReference type="NCBI Taxonomy" id="1337665"/>
    <lineage>
        <taxon>Eukaryota</taxon>
        <taxon>Fungi</taxon>
        <taxon>Dikarya</taxon>
        <taxon>Ascomycota</taxon>
        <taxon>Pezizomycotina</taxon>
        <taxon>Sordariomycetes</taxon>
        <taxon>Xylariomycetidae</taxon>
        <taxon>Amphisphaeriales</taxon>
        <taxon>Apiosporaceae</taxon>
        <taxon>Apiospora</taxon>
    </lineage>
</organism>
<evidence type="ECO:0000313" key="2">
    <source>
        <dbReference type="EMBL" id="KAK8106764.1"/>
    </source>
</evidence>
<reference evidence="2 3" key="1">
    <citation type="submission" date="2023-01" db="EMBL/GenBank/DDBJ databases">
        <title>Analysis of 21 Apiospora genomes using comparative genomics revels a genus with tremendous synthesis potential of carbohydrate active enzymes and secondary metabolites.</title>
        <authorList>
            <person name="Sorensen T."/>
        </authorList>
    </citation>
    <scope>NUCLEOTIDE SEQUENCE [LARGE SCALE GENOMIC DNA]</scope>
    <source>
        <strain evidence="2 3">CBS 117206</strain>
    </source>
</reference>
<dbReference type="EMBL" id="JAQQWP010000008">
    <property type="protein sequence ID" value="KAK8106764.1"/>
    <property type="molecule type" value="Genomic_DNA"/>
</dbReference>
<gene>
    <name evidence="2" type="ORF">PG999_010123</name>
</gene>
<proteinExistence type="predicted"/>
<evidence type="ECO:0000256" key="1">
    <source>
        <dbReference type="SAM" id="Phobius"/>
    </source>
</evidence>
<keyword evidence="1" id="KW-1133">Transmembrane helix</keyword>
<protein>
    <recommendedName>
        <fullName evidence="4">Carboxylic ester hydrolase</fullName>
    </recommendedName>
</protein>
<dbReference type="Pfam" id="PF11374">
    <property type="entry name" value="DUF3176"/>
    <property type="match status" value="1"/>
</dbReference>
<keyword evidence="1" id="KW-0812">Transmembrane</keyword>
<keyword evidence="3" id="KW-1185">Reference proteome</keyword>
<evidence type="ECO:0008006" key="4">
    <source>
        <dbReference type="Google" id="ProtNLM"/>
    </source>
</evidence>
<dbReference type="AlphaFoldDB" id="A0AAW0QME3"/>
<dbReference type="InterPro" id="IPR021514">
    <property type="entry name" value="DUF3176"/>
</dbReference>
<accession>A0AAW0QME3</accession>
<comment type="caution">
    <text evidence="2">The sequence shown here is derived from an EMBL/GenBank/DDBJ whole genome shotgun (WGS) entry which is preliminary data.</text>
</comment>
<dbReference type="PANTHER" id="PTHR35394:SF5">
    <property type="entry name" value="DUF3176 DOMAIN-CONTAINING PROTEIN"/>
    <property type="match status" value="1"/>
</dbReference>
<dbReference type="PANTHER" id="PTHR35394">
    <property type="entry name" value="DUF3176 DOMAIN-CONTAINING PROTEIN"/>
    <property type="match status" value="1"/>
</dbReference>
<keyword evidence="1" id="KW-0472">Membrane</keyword>
<feature type="transmembrane region" description="Helical" evidence="1">
    <location>
        <begin position="35"/>
        <end position="56"/>
    </location>
</feature>
<evidence type="ECO:0000313" key="3">
    <source>
        <dbReference type="Proteomes" id="UP001392437"/>
    </source>
</evidence>
<sequence length="617" mass="67289">MSMSFASMTAVIVILAVEDDKSLDDWPLPIQPNSLISIFITVCKSAIMTALTGAISQSMWLQFEQKSTPMSCVDEIQEAGRGPWGSINLFAAMINGKRFNLLAILGALITVITLAFDPFVQHVMSFPTRTIPAQDGKAIFKSMQNLLDMDMTMVQGAVLGGVYRNPLITNYTCTESSCSWPTITTLGVCSSCQDLTARADVRCSTTPGPLMSPSTSDTWTFETTNCNYTVGGNMTISTYIQTLSFPGDANGRQAEYAGQWTKIKILPQEGYHNFSAKNQLGRMISPEINYWFTTVLSYSTFFDSRTRPLPKVTPALLAPRIMACGLRPCGQVWTNATVVNGTITNNGAPTSLVPLRALFDDHGDHNFLSLPNRFDPNDLLVVDGAHGAEFPGNGTFIVNHNGDLTRLLTQIYRATSMEGNDDFGDAFPEAERGMYGITNAILDADFEAADAAAATATVESPGASFARVARALSEYVRNTIQNNRDSTGNGEEEKTLSFNNGKAWRQETYIKVRWAFLTLPLLVLVATLALLGAAVRGSMGKGAKIWKSSSLALLFHEVCLGEKTATSSMSANSPGNLGIGRQWRFDKESVHNMNEEADKMKARIVEDGDGFRFIVEQ</sequence>
<name>A0AAW0QME3_9PEZI</name>
<feature type="transmembrane region" description="Helical" evidence="1">
    <location>
        <begin position="99"/>
        <end position="120"/>
    </location>
</feature>
<dbReference type="Proteomes" id="UP001392437">
    <property type="component" value="Unassembled WGS sequence"/>
</dbReference>